<dbReference type="KEGG" id="lmoi:VV02_14725"/>
<feature type="domain" description="AB hydrolase-1" evidence="1">
    <location>
        <begin position="4"/>
        <end position="223"/>
    </location>
</feature>
<keyword evidence="3" id="KW-1185">Reference proteome</keyword>
<reference evidence="2 3" key="1">
    <citation type="submission" date="2015-03" db="EMBL/GenBank/DDBJ databases">
        <title>Luteipulveratus halotolerans sp. nov., a novel actinobacterium (Dermacoccaceae) from Sarawak, Malaysia.</title>
        <authorList>
            <person name="Juboi H."/>
            <person name="Basik A."/>
            <person name="Shamsul S.S."/>
            <person name="Arnold P."/>
            <person name="Schmitt E.K."/>
            <person name="Sanglier J.-J."/>
            <person name="Yeo T."/>
        </authorList>
    </citation>
    <scope>NUCLEOTIDE SEQUENCE [LARGE SCALE GENOMIC DNA]</scope>
    <source>
        <strain evidence="2 3">MN07-A0370</strain>
    </source>
</reference>
<name>A0A0K1JJD2_9MICO</name>
<dbReference type="OrthoDB" id="9773549at2"/>
<dbReference type="PANTHER" id="PTHR37017">
    <property type="entry name" value="AB HYDROLASE-1 DOMAIN-CONTAINING PROTEIN-RELATED"/>
    <property type="match status" value="1"/>
</dbReference>
<protein>
    <submittedName>
        <fullName evidence="2">Esterase</fullName>
    </submittedName>
</protein>
<dbReference type="Gene3D" id="3.40.50.1820">
    <property type="entry name" value="alpha/beta hydrolase"/>
    <property type="match status" value="1"/>
</dbReference>
<dbReference type="PANTHER" id="PTHR37017:SF11">
    <property type="entry name" value="ESTERASE_LIPASE_THIOESTERASE DOMAIN-CONTAINING PROTEIN"/>
    <property type="match status" value="1"/>
</dbReference>
<sequence length="230" mass="24160">MAEFVLVPGAWLGGWAWVDVVPELRAAGHGAHPVTLSGLAERSGEQAGQPAHVQDVLDVALPLRDVVLVGHSYAGIPVCQAAGRLGDRLRRVILVDANVPTDGQSFASGWSPRGQEMLQAALADNDGLWPPLKAGDYAGQGLTAPQIDRIVTGSTPHPGATLTEPATLSGPLSDLPVTYVKCLIDGPKPTDDVARLATSDTWQIVNLNAGHWPMLSEPLELAKILLDATT</sequence>
<proteinExistence type="predicted"/>
<organism evidence="2 3">
    <name type="scientific">Luteipulveratus mongoliensis</name>
    <dbReference type="NCBI Taxonomy" id="571913"/>
    <lineage>
        <taxon>Bacteria</taxon>
        <taxon>Bacillati</taxon>
        <taxon>Actinomycetota</taxon>
        <taxon>Actinomycetes</taxon>
        <taxon>Micrococcales</taxon>
        <taxon>Dermacoccaceae</taxon>
        <taxon>Luteipulveratus</taxon>
    </lineage>
</organism>
<gene>
    <name evidence="2" type="ORF">VV02_14725</name>
</gene>
<accession>A0A0K1JJD2</accession>
<dbReference type="RefSeq" id="WP_052592586.1">
    <property type="nucleotide sequence ID" value="NZ_CP011112.1"/>
</dbReference>
<dbReference type="PATRIC" id="fig|571913.6.peg.2992"/>
<dbReference type="SUPFAM" id="SSF53474">
    <property type="entry name" value="alpha/beta-Hydrolases"/>
    <property type="match status" value="1"/>
</dbReference>
<dbReference type="Pfam" id="PF12697">
    <property type="entry name" value="Abhydrolase_6"/>
    <property type="match status" value="1"/>
</dbReference>
<dbReference type="InterPro" id="IPR029058">
    <property type="entry name" value="AB_hydrolase_fold"/>
</dbReference>
<evidence type="ECO:0000313" key="3">
    <source>
        <dbReference type="Proteomes" id="UP000066480"/>
    </source>
</evidence>
<dbReference type="InterPro" id="IPR000073">
    <property type="entry name" value="AB_hydrolase_1"/>
</dbReference>
<dbReference type="GO" id="GO:0003824">
    <property type="term" value="F:catalytic activity"/>
    <property type="evidence" value="ECO:0007669"/>
    <property type="project" value="UniProtKB-ARBA"/>
</dbReference>
<dbReference type="STRING" id="571913.VV02_14725"/>
<evidence type="ECO:0000259" key="1">
    <source>
        <dbReference type="Pfam" id="PF12697"/>
    </source>
</evidence>
<dbReference type="AlphaFoldDB" id="A0A0K1JJD2"/>
<dbReference type="Proteomes" id="UP000066480">
    <property type="component" value="Chromosome"/>
</dbReference>
<evidence type="ECO:0000313" key="2">
    <source>
        <dbReference type="EMBL" id="AKU16829.1"/>
    </source>
</evidence>
<dbReference type="InterPro" id="IPR052897">
    <property type="entry name" value="Sec-Metab_Biosynth_Hydrolase"/>
</dbReference>
<dbReference type="EMBL" id="CP011112">
    <property type="protein sequence ID" value="AKU16829.1"/>
    <property type="molecule type" value="Genomic_DNA"/>
</dbReference>